<sequence>MEKENDRHHYHHHRELTFLSSNDSIRRNTTDPPIKEMDFFPSSNNSASHNNNNNNNGTSDDHQDQDHVGSSSTLLLDQPINTGLNLTFASAGMSRPPNGENSQTEMIKLESELRRLHEENSMLKNTLDQISKSYSQLQAQLFIALQNQKLHQVDLCISILISNI</sequence>
<evidence type="ECO:0000313" key="4">
    <source>
        <dbReference type="Proteomes" id="UP001372338"/>
    </source>
</evidence>
<protein>
    <submittedName>
        <fullName evidence="3">Uncharacterized protein</fullName>
    </submittedName>
</protein>
<feature type="compositionally biased region" description="Low complexity" evidence="2">
    <location>
        <begin position="42"/>
        <end position="56"/>
    </location>
</feature>
<keyword evidence="1" id="KW-0175">Coiled coil</keyword>
<name>A0AAN9I596_CROPI</name>
<evidence type="ECO:0000256" key="1">
    <source>
        <dbReference type="SAM" id="Coils"/>
    </source>
</evidence>
<accession>A0AAN9I596</accession>
<evidence type="ECO:0000313" key="3">
    <source>
        <dbReference type="EMBL" id="KAK7266512.1"/>
    </source>
</evidence>
<feature type="region of interest" description="Disordered" evidence="2">
    <location>
        <begin position="21"/>
        <end position="70"/>
    </location>
</feature>
<comment type="caution">
    <text evidence="3">The sequence shown here is derived from an EMBL/GenBank/DDBJ whole genome shotgun (WGS) entry which is preliminary data.</text>
</comment>
<gene>
    <name evidence="3" type="ORF">RIF29_19156</name>
</gene>
<reference evidence="3 4" key="1">
    <citation type="submission" date="2024-01" db="EMBL/GenBank/DDBJ databases">
        <title>The genomes of 5 underutilized Papilionoideae crops provide insights into root nodulation and disease resistanc.</title>
        <authorList>
            <person name="Yuan L."/>
        </authorList>
    </citation>
    <scope>NUCLEOTIDE SEQUENCE [LARGE SCALE GENOMIC DNA]</scope>
    <source>
        <strain evidence="3">ZHUSHIDOU_FW_LH</strain>
        <tissue evidence="3">Leaf</tissue>
    </source>
</reference>
<keyword evidence="4" id="KW-1185">Reference proteome</keyword>
<dbReference type="Proteomes" id="UP001372338">
    <property type="component" value="Unassembled WGS sequence"/>
</dbReference>
<evidence type="ECO:0000256" key="2">
    <source>
        <dbReference type="SAM" id="MobiDB-lite"/>
    </source>
</evidence>
<dbReference type="AlphaFoldDB" id="A0AAN9I596"/>
<feature type="compositionally biased region" description="Basic and acidic residues" evidence="2">
    <location>
        <begin position="24"/>
        <end position="38"/>
    </location>
</feature>
<proteinExistence type="predicted"/>
<organism evidence="3 4">
    <name type="scientific">Crotalaria pallida</name>
    <name type="common">Smooth rattlebox</name>
    <name type="synonym">Crotalaria striata</name>
    <dbReference type="NCBI Taxonomy" id="3830"/>
    <lineage>
        <taxon>Eukaryota</taxon>
        <taxon>Viridiplantae</taxon>
        <taxon>Streptophyta</taxon>
        <taxon>Embryophyta</taxon>
        <taxon>Tracheophyta</taxon>
        <taxon>Spermatophyta</taxon>
        <taxon>Magnoliopsida</taxon>
        <taxon>eudicotyledons</taxon>
        <taxon>Gunneridae</taxon>
        <taxon>Pentapetalae</taxon>
        <taxon>rosids</taxon>
        <taxon>fabids</taxon>
        <taxon>Fabales</taxon>
        <taxon>Fabaceae</taxon>
        <taxon>Papilionoideae</taxon>
        <taxon>50 kb inversion clade</taxon>
        <taxon>genistoids sensu lato</taxon>
        <taxon>core genistoids</taxon>
        <taxon>Crotalarieae</taxon>
        <taxon>Crotalaria</taxon>
    </lineage>
</organism>
<feature type="coiled-coil region" evidence="1">
    <location>
        <begin position="99"/>
        <end position="140"/>
    </location>
</feature>
<dbReference type="EMBL" id="JAYWIO010000004">
    <property type="protein sequence ID" value="KAK7266512.1"/>
    <property type="molecule type" value="Genomic_DNA"/>
</dbReference>